<feature type="transmembrane region" description="Helical" evidence="1">
    <location>
        <begin position="94"/>
        <end position="114"/>
    </location>
</feature>
<proteinExistence type="predicted"/>
<keyword evidence="1" id="KW-0812">Transmembrane</keyword>
<dbReference type="RefSeq" id="WP_209555785.1">
    <property type="nucleotide sequence ID" value="NZ_JAEDXU010000001.1"/>
</dbReference>
<name>A0ABS4CGL5_9ENTE</name>
<sequence length="261" mass="30309">MLKKFEIEDFYMIGSSFEKYRQGLGSSTTMNLIWLFLCPLILFYELNQLNEIFYDIKPIAFLFLLVLCIISIFTAGFSFFVGKNSSAKYEMKNVKISIFSFYTLALLLIGFGFLDFLATNREIIFKRYTDSQVLIAGNLLLMLTLPTLIVSSVVLYQRIKRGMYRKNYKRISKLDNLALLTEMLTPIATSISFSVIMISNVGISNLLDTFMSLFCVVTGYLLIMKLPFLSMMYYLRKRFPENYLENYENKENMLEGKKNEG</sequence>
<reference evidence="2 3" key="1">
    <citation type="submission" date="2020-12" db="EMBL/GenBank/DDBJ databases">
        <title>Vagococcus allomyrinae sp. nov. and Enterococcus lavae sp. nov., isolated from the larvae of Allomyrina dichotoma.</title>
        <authorList>
            <person name="Lee S.D."/>
        </authorList>
    </citation>
    <scope>NUCLEOTIDE SEQUENCE [LARGE SCALE GENOMIC DNA]</scope>
    <source>
        <strain evidence="2 3">BWM-S5</strain>
    </source>
</reference>
<feature type="transmembrane region" description="Helical" evidence="1">
    <location>
        <begin position="29"/>
        <end position="47"/>
    </location>
</feature>
<accession>A0ABS4CGL5</accession>
<comment type="caution">
    <text evidence="2">The sequence shown here is derived from an EMBL/GenBank/DDBJ whole genome shotgun (WGS) entry which is preliminary data.</text>
</comment>
<evidence type="ECO:0000256" key="1">
    <source>
        <dbReference type="SAM" id="Phobius"/>
    </source>
</evidence>
<keyword evidence="1" id="KW-0472">Membrane</keyword>
<feature type="transmembrane region" description="Helical" evidence="1">
    <location>
        <begin position="177"/>
        <end position="198"/>
    </location>
</feature>
<feature type="transmembrane region" description="Helical" evidence="1">
    <location>
        <begin position="59"/>
        <end position="82"/>
    </location>
</feature>
<protein>
    <submittedName>
        <fullName evidence="2">Uncharacterized protein</fullName>
    </submittedName>
</protein>
<dbReference type="Proteomes" id="UP000673375">
    <property type="component" value="Unassembled WGS sequence"/>
</dbReference>
<dbReference type="EMBL" id="JAEDXU010000001">
    <property type="protein sequence ID" value="MBP1044994.1"/>
    <property type="molecule type" value="Genomic_DNA"/>
</dbReference>
<evidence type="ECO:0000313" key="2">
    <source>
        <dbReference type="EMBL" id="MBP1044994.1"/>
    </source>
</evidence>
<feature type="transmembrane region" description="Helical" evidence="1">
    <location>
        <begin position="210"/>
        <end position="235"/>
    </location>
</feature>
<feature type="transmembrane region" description="Helical" evidence="1">
    <location>
        <begin position="134"/>
        <end position="156"/>
    </location>
</feature>
<organism evidence="2 3">
    <name type="scientific">Enterococcus larvae</name>
    <dbReference type="NCBI Taxonomy" id="2794352"/>
    <lineage>
        <taxon>Bacteria</taxon>
        <taxon>Bacillati</taxon>
        <taxon>Bacillota</taxon>
        <taxon>Bacilli</taxon>
        <taxon>Lactobacillales</taxon>
        <taxon>Enterococcaceae</taxon>
        <taxon>Enterococcus</taxon>
    </lineage>
</organism>
<evidence type="ECO:0000313" key="3">
    <source>
        <dbReference type="Proteomes" id="UP000673375"/>
    </source>
</evidence>
<keyword evidence="1" id="KW-1133">Transmembrane helix</keyword>
<gene>
    <name evidence="2" type="ORF">I6N96_01790</name>
</gene>
<keyword evidence="3" id="KW-1185">Reference proteome</keyword>